<evidence type="ECO:0000313" key="2">
    <source>
        <dbReference type="EMBL" id="OCT13220.1"/>
    </source>
</evidence>
<accession>A0A1C0ZYL5</accession>
<dbReference type="EMBL" id="LYPC01000024">
    <property type="protein sequence ID" value="OCT13220.1"/>
    <property type="molecule type" value="Genomic_DNA"/>
</dbReference>
<dbReference type="AlphaFoldDB" id="A0A1C0ZYL5"/>
<dbReference type="Proteomes" id="UP000093309">
    <property type="component" value="Unassembled WGS sequence"/>
</dbReference>
<feature type="transmembrane region" description="Helical" evidence="1">
    <location>
        <begin position="28"/>
        <end position="46"/>
    </location>
</feature>
<comment type="caution">
    <text evidence="2">The sequence shown here is derived from an EMBL/GenBank/DDBJ whole genome shotgun (WGS) entry which is preliminary data.</text>
</comment>
<sequence>MSIQQESNLSKQSTIYSYTLMKRYYHSLYKIVLYYMTLVLVVFYKFDPSHWLPLLVSFPLILIFHTLLIRAYFHFTIGMAMRGWSYRWGIFWAGFLPEGHASVRLVTKVQLHLFFIGLALILILYPWIPRTWLIHLTIFHCWMILPRLWMLLRFQPYRKAGLVKITSKETSCYIQ</sequence>
<keyword evidence="1" id="KW-0472">Membrane</keyword>
<dbReference type="RefSeq" id="WP_065854279.1">
    <property type="nucleotide sequence ID" value="NZ_LYPC01000024.1"/>
</dbReference>
<keyword evidence="1" id="KW-0812">Transmembrane</keyword>
<feature type="transmembrane region" description="Helical" evidence="1">
    <location>
        <begin position="111"/>
        <end position="128"/>
    </location>
</feature>
<feature type="transmembrane region" description="Helical" evidence="1">
    <location>
        <begin position="134"/>
        <end position="152"/>
    </location>
</feature>
<feature type="transmembrane region" description="Helical" evidence="1">
    <location>
        <begin position="52"/>
        <end position="73"/>
    </location>
</feature>
<organism evidence="2 3">
    <name type="scientific">Paenibacillus pectinilyticus</name>
    <dbReference type="NCBI Taxonomy" id="512399"/>
    <lineage>
        <taxon>Bacteria</taxon>
        <taxon>Bacillati</taxon>
        <taxon>Bacillota</taxon>
        <taxon>Bacilli</taxon>
        <taxon>Bacillales</taxon>
        <taxon>Paenibacillaceae</taxon>
        <taxon>Paenibacillus</taxon>
    </lineage>
</organism>
<protein>
    <submittedName>
        <fullName evidence="2">Uncharacterized protein</fullName>
    </submittedName>
</protein>
<dbReference type="OrthoDB" id="2678045at2"/>
<keyword evidence="1" id="KW-1133">Transmembrane helix</keyword>
<keyword evidence="3" id="KW-1185">Reference proteome</keyword>
<reference evidence="3" key="1">
    <citation type="submission" date="2016-05" db="EMBL/GenBank/DDBJ databases">
        <title>Paenibacillus oryzae. sp. nov., isolated from the rice root.</title>
        <authorList>
            <person name="Zhang J."/>
            <person name="Zhang X."/>
        </authorList>
    </citation>
    <scope>NUCLEOTIDE SEQUENCE [LARGE SCALE GENOMIC DNA]</scope>
    <source>
        <strain evidence="3">KCTC13222</strain>
    </source>
</reference>
<evidence type="ECO:0000313" key="3">
    <source>
        <dbReference type="Proteomes" id="UP000093309"/>
    </source>
</evidence>
<gene>
    <name evidence="2" type="ORF">A8709_00905</name>
</gene>
<name>A0A1C0ZYL5_9BACL</name>
<evidence type="ECO:0000256" key="1">
    <source>
        <dbReference type="SAM" id="Phobius"/>
    </source>
</evidence>
<dbReference type="STRING" id="512399.A8709_00905"/>
<proteinExistence type="predicted"/>